<dbReference type="InterPro" id="IPR008040">
    <property type="entry name" value="Hydant_A_N"/>
</dbReference>
<organism evidence="3 4">
    <name type="scientific">Olea europaea subsp. europaea</name>
    <dbReference type="NCBI Taxonomy" id="158383"/>
    <lineage>
        <taxon>Eukaryota</taxon>
        <taxon>Viridiplantae</taxon>
        <taxon>Streptophyta</taxon>
        <taxon>Embryophyta</taxon>
        <taxon>Tracheophyta</taxon>
        <taxon>Spermatophyta</taxon>
        <taxon>Magnoliopsida</taxon>
        <taxon>eudicotyledons</taxon>
        <taxon>Gunneridae</taxon>
        <taxon>Pentapetalae</taxon>
        <taxon>asterids</taxon>
        <taxon>lamiids</taxon>
        <taxon>Lamiales</taxon>
        <taxon>Oleaceae</taxon>
        <taxon>Oleeae</taxon>
        <taxon>Olea</taxon>
    </lineage>
</organism>
<name>A0A8S0UAD5_OLEEU</name>
<dbReference type="Pfam" id="PF05378">
    <property type="entry name" value="Hydant_A_N"/>
    <property type="match status" value="1"/>
</dbReference>
<dbReference type="GO" id="GO:0005829">
    <property type="term" value="C:cytosol"/>
    <property type="evidence" value="ECO:0007669"/>
    <property type="project" value="TreeGrafter"/>
</dbReference>
<evidence type="ECO:0000259" key="1">
    <source>
        <dbReference type="Pfam" id="PF01968"/>
    </source>
</evidence>
<reference evidence="3 4" key="1">
    <citation type="submission" date="2019-12" db="EMBL/GenBank/DDBJ databases">
        <authorList>
            <person name="Alioto T."/>
            <person name="Alioto T."/>
            <person name="Gomez Garrido J."/>
        </authorList>
    </citation>
    <scope>NUCLEOTIDE SEQUENCE [LARGE SCALE GENOMIC DNA]</scope>
</reference>
<keyword evidence="4" id="KW-1185">Reference proteome</keyword>
<dbReference type="InterPro" id="IPR045079">
    <property type="entry name" value="Oxoprolinase-like"/>
</dbReference>
<dbReference type="Pfam" id="PF01968">
    <property type="entry name" value="Hydantoinase_A"/>
    <property type="match status" value="1"/>
</dbReference>
<dbReference type="AlphaFoldDB" id="A0A8S0UAD5"/>
<evidence type="ECO:0000259" key="2">
    <source>
        <dbReference type="Pfam" id="PF05378"/>
    </source>
</evidence>
<dbReference type="InterPro" id="IPR002821">
    <property type="entry name" value="Hydantoinase_A"/>
</dbReference>
<proteinExistence type="predicted"/>
<dbReference type="Gramene" id="OE9A088291T1">
    <property type="protein sequence ID" value="OE9A088291C1"/>
    <property type="gene ID" value="OE9A088291"/>
</dbReference>
<accession>A0A8S0UAD5</accession>
<comment type="caution">
    <text evidence="3">The sequence shown here is derived from an EMBL/GenBank/DDBJ whole genome shotgun (WGS) entry which is preliminary data.</text>
</comment>
<dbReference type="Proteomes" id="UP000594638">
    <property type="component" value="Unassembled WGS sequence"/>
</dbReference>
<dbReference type="EMBL" id="CACTIH010007559">
    <property type="protein sequence ID" value="CAA3015580.1"/>
    <property type="molecule type" value="Genomic_DNA"/>
</dbReference>
<feature type="domain" description="Hydantoinase A/oxoprolinase" evidence="1">
    <location>
        <begin position="155"/>
        <end position="257"/>
    </location>
</feature>
<dbReference type="GO" id="GO:0006749">
    <property type="term" value="P:glutathione metabolic process"/>
    <property type="evidence" value="ECO:0007669"/>
    <property type="project" value="TreeGrafter"/>
</dbReference>
<dbReference type="OrthoDB" id="3643at2759"/>
<dbReference type="GO" id="GO:0017168">
    <property type="term" value="F:5-oxoprolinase (ATP-hydrolyzing) activity"/>
    <property type="evidence" value="ECO:0007669"/>
    <property type="project" value="TreeGrafter"/>
</dbReference>
<feature type="domain" description="Hydantoinase/oxoprolinase N-terminal" evidence="2">
    <location>
        <begin position="56"/>
        <end position="136"/>
    </location>
</feature>
<dbReference type="PANTHER" id="PTHR11365">
    <property type="entry name" value="5-OXOPROLINASE RELATED"/>
    <property type="match status" value="1"/>
</dbReference>
<evidence type="ECO:0000313" key="3">
    <source>
        <dbReference type="EMBL" id="CAA3015580.1"/>
    </source>
</evidence>
<sequence>MKLLLVDPSDYDDAPVEGIRRILEEFTGDKILRSAKVPTDKIEWVRMEATVATNAPDLLQIGNQACPHIFDLTVSTPSSLYEEVVEIDERKVKSDCSASIGRGVSGELVRVVKPIDEDALKSLLKGLLEKGISCLATRFNSIGLDSYGSSCPSGFHSIKQIFGSQSSSSGPGGGVVGYSQALFGVETDKPLIGLDMGGTSTDVSRYAGSYEQVIETQIAEAAIQAPQLEINTVAAGGESKLKFQFGAFRVRPESLGA</sequence>
<evidence type="ECO:0000313" key="4">
    <source>
        <dbReference type="Proteomes" id="UP000594638"/>
    </source>
</evidence>
<dbReference type="PANTHER" id="PTHR11365:SF2">
    <property type="entry name" value="5-OXOPROLINASE"/>
    <property type="match status" value="1"/>
</dbReference>
<protein>
    <submittedName>
        <fullName evidence="3">5-oxoprolinase</fullName>
    </submittedName>
</protein>
<gene>
    <name evidence="3" type="ORF">OLEA9_A088291</name>
</gene>